<reference evidence="1 2" key="1">
    <citation type="submission" date="2012-10" db="EMBL/GenBank/DDBJ databases">
        <title>Genome sequence of Vibrio Cholerae HENC-02.</title>
        <authorList>
            <person name="Eppinger M."/>
            <person name="Hasan N.A."/>
            <person name="Sengamalay N."/>
            <person name="Hine E."/>
            <person name="Su Q."/>
            <person name="Daugherty S.C."/>
            <person name="Young S."/>
            <person name="Sadzewicz L."/>
            <person name="Tallon L."/>
            <person name="Cebula T.A."/>
            <person name="Ravel J."/>
            <person name="Colwell R.R."/>
        </authorList>
    </citation>
    <scope>NUCLEOTIDE SEQUENCE [LARGE SCALE GENOMIC DNA]</scope>
    <source>
        <strain evidence="1 2">HENC-02</strain>
    </source>
</reference>
<proteinExistence type="predicted"/>
<protein>
    <submittedName>
        <fullName evidence="1">Uncharacterized protein</fullName>
    </submittedName>
</protein>
<comment type="caution">
    <text evidence="1">The sequence shown here is derived from an EMBL/GenBank/DDBJ whole genome shotgun (WGS) entry which is preliminary data.</text>
</comment>
<evidence type="ECO:0000313" key="2">
    <source>
        <dbReference type="Proteomes" id="UP000008367"/>
    </source>
</evidence>
<sequence>GFIIYSATDQMFKANVRYRNFP</sequence>
<accession>A0A454CLY7</accession>
<organism evidence="1 2">
    <name type="scientific">Vibrio harveyi</name>
    <name type="common">Beneckea harveyi</name>
    <dbReference type="NCBI Taxonomy" id="669"/>
    <lineage>
        <taxon>Bacteria</taxon>
        <taxon>Pseudomonadati</taxon>
        <taxon>Pseudomonadota</taxon>
        <taxon>Gammaproteobacteria</taxon>
        <taxon>Vibrionales</taxon>
        <taxon>Vibrionaceae</taxon>
        <taxon>Vibrio</taxon>
    </lineage>
</organism>
<name>A0A454CLY7_VIBHA</name>
<dbReference type="Proteomes" id="UP000008367">
    <property type="component" value="Unassembled WGS sequence"/>
</dbReference>
<evidence type="ECO:0000313" key="1">
    <source>
        <dbReference type="EMBL" id="EKM20235.1"/>
    </source>
</evidence>
<feature type="non-terminal residue" evidence="1">
    <location>
        <position position="1"/>
    </location>
</feature>
<dbReference type="AlphaFoldDB" id="A0A454CLY7"/>
<dbReference type="EMBL" id="AJSR01002934">
    <property type="protein sequence ID" value="EKM20235.1"/>
    <property type="molecule type" value="Genomic_DNA"/>
</dbReference>
<gene>
    <name evidence="1" type="ORF">VCHENC02_0560B</name>
</gene>